<proteinExistence type="predicted"/>
<organism evidence="3 4">
    <name type="scientific">Rhodococcus aetherivorans</name>
    <dbReference type="NCBI Taxonomy" id="191292"/>
    <lineage>
        <taxon>Bacteria</taxon>
        <taxon>Bacillati</taxon>
        <taxon>Actinomycetota</taxon>
        <taxon>Actinomycetes</taxon>
        <taxon>Mycobacteriales</taxon>
        <taxon>Nocardiaceae</taxon>
        <taxon>Rhodococcus</taxon>
    </lineage>
</organism>
<accession>A0AA46P713</accession>
<evidence type="ECO:0000313" key="3">
    <source>
        <dbReference type="EMBL" id="UYF91900.1"/>
    </source>
</evidence>
<evidence type="ECO:0000256" key="1">
    <source>
        <dbReference type="SAM" id="Coils"/>
    </source>
</evidence>
<dbReference type="Proteomes" id="UP001163947">
    <property type="component" value="Chromosome"/>
</dbReference>
<reference evidence="3" key="1">
    <citation type="submission" date="2022-09" db="EMBL/GenBank/DDBJ databases">
        <title>The genome sequence of Rhodococcus aetherivorans N1.</title>
        <authorList>
            <person name="Jiang W."/>
        </authorList>
    </citation>
    <scope>NUCLEOTIDE SEQUENCE</scope>
    <source>
        <strain evidence="3">N1</strain>
    </source>
</reference>
<sequence length="334" mass="36123">MSEASTGESLPDERPKPGRPRKYASAADRVRAYRERERQKREAASLAEPTTPPGPAEAATNLASAVVALRTLSATTLEQYSAVAAQITAAVDKLTDPDALEAQMNRATTELAKVKADADARIARLREQLAQATEDRDNAETAVEAVDRELADARAAHDTRIRELETAHRDESTRAAQEHADTLRTWQERIDATAAAHAAELAEYRSTVTTQQQQLARLESELATLRDDLVHTRAAAEKEAATAAAATARLDTDLTAERARVEKLRGALEEARIAAAAAQAAETAARDRGDELRAEIIDLRGERDRLRVDLTAARAAAAESRHEADTTQTAPAES</sequence>
<feature type="compositionally biased region" description="Basic and acidic residues" evidence="2">
    <location>
        <begin position="28"/>
        <end position="43"/>
    </location>
</feature>
<feature type="coiled-coil region" evidence="1">
    <location>
        <begin position="115"/>
        <end position="156"/>
    </location>
</feature>
<evidence type="ECO:0000256" key="2">
    <source>
        <dbReference type="SAM" id="MobiDB-lite"/>
    </source>
</evidence>
<feature type="region of interest" description="Disordered" evidence="2">
    <location>
        <begin position="1"/>
        <end position="58"/>
    </location>
</feature>
<dbReference type="GeneID" id="83621817"/>
<feature type="coiled-coil region" evidence="1">
    <location>
        <begin position="201"/>
        <end position="281"/>
    </location>
</feature>
<dbReference type="AlphaFoldDB" id="A0AA46P713"/>
<dbReference type="EMBL" id="CP106982">
    <property type="protein sequence ID" value="UYF91900.1"/>
    <property type="molecule type" value="Genomic_DNA"/>
</dbReference>
<evidence type="ECO:0000313" key="4">
    <source>
        <dbReference type="Proteomes" id="UP001163947"/>
    </source>
</evidence>
<name>A0AA46P713_9NOCA</name>
<dbReference type="RefSeq" id="WP_263507238.1">
    <property type="nucleotide sequence ID" value="NZ_CP106982.1"/>
</dbReference>
<gene>
    <name evidence="3" type="ORF">OCS65_15330</name>
</gene>
<dbReference type="Gene3D" id="1.10.287.1490">
    <property type="match status" value="1"/>
</dbReference>
<keyword evidence="1" id="KW-0175">Coiled coil</keyword>
<protein>
    <submittedName>
        <fullName evidence="3">Uncharacterized protein</fullName>
    </submittedName>
</protein>